<keyword evidence="15 19" id="KW-0342">GTP-binding</keyword>
<evidence type="ECO:0000256" key="13">
    <source>
        <dbReference type="ARBA" id="ARBA00022777"/>
    </source>
</evidence>
<dbReference type="GO" id="GO:0008820">
    <property type="term" value="F:cobinamide phosphate guanylyltransferase activity"/>
    <property type="evidence" value="ECO:0007669"/>
    <property type="project" value="UniProtKB-EC"/>
</dbReference>
<keyword evidence="10" id="KW-0169">Cobalamin biosynthesis</keyword>
<evidence type="ECO:0000256" key="16">
    <source>
        <dbReference type="ARBA" id="ARBA00029570"/>
    </source>
</evidence>
<dbReference type="InterPro" id="IPR027417">
    <property type="entry name" value="P-loop_NTPase"/>
</dbReference>
<evidence type="ECO:0000256" key="18">
    <source>
        <dbReference type="PIRSR" id="PIRSR006135-1"/>
    </source>
</evidence>
<evidence type="ECO:0000256" key="11">
    <source>
        <dbReference type="ARBA" id="ARBA00022679"/>
    </source>
</evidence>
<comment type="pathway">
    <text evidence="5">Cofactor biosynthesis; adenosylcobalamin biosynthesis; adenosylcobalamin from cob(II)yrinate a,c-diamide: step 6/7.</text>
</comment>
<evidence type="ECO:0000256" key="7">
    <source>
        <dbReference type="ARBA" id="ARBA00007490"/>
    </source>
</evidence>
<proteinExistence type="inferred from homology"/>
<comment type="pathway">
    <text evidence="6">Cofactor biosynthesis; adenosylcobalamin biosynthesis; adenosylcobalamin from cob(II)yrinate a,c-diamide: step 5/7.</text>
</comment>
<sequence>MIVMVTGGARSGKSSFAERWCMKHAGRAYYIATAQAFDIEMEQRIALHRQGRETTDYSWETIEEPLQLGDLLTKLSDTGREAMGAAHSDPEVEPSPAVLIDCLTLWLSNVLLSVGEQTDGEAKAMEEIDRLMEAIASYNGTIVVVTNEVGSGIVPAYPLGRLYRDLAGVMNRRLATIAKQVFLVTAGIPIELKSREYKL</sequence>
<accession>A0A3S8RZ96</accession>
<dbReference type="EMBL" id="CP034248">
    <property type="protein sequence ID" value="AZK48276.1"/>
    <property type="molecule type" value="Genomic_DNA"/>
</dbReference>
<comment type="function">
    <text evidence="4">Catalyzes ATP-dependent phosphorylation of adenosylcobinamide and addition of GMP to adenosylcobinamide phosphate.</text>
</comment>
<comment type="similarity">
    <text evidence="7">Belongs to the CobU/CobP family.</text>
</comment>
<evidence type="ECO:0000256" key="14">
    <source>
        <dbReference type="ARBA" id="ARBA00022840"/>
    </source>
</evidence>
<evidence type="ECO:0000256" key="5">
    <source>
        <dbReference type="ARBA" id="ARBA00004692"/>
    </source>
</evidence>
<dbReference type="NCBIfam" id="NF004469">
    <property type="entry name" value="PRK05800.1"/>
    <property type="match status" value="1"/>
</dbReference>
<dbReference type="EC" id="2.7.1.156" evidence="8"/>
<dbReference type="GO" id="GO:0005525">
    <property type="term" value="F:GTP binding"/>
    <property type="evidence" value="ECO:0007669"/>
    <property type="project" value="UniProtKB-KW"/>
</dbReference>
<evidence type="ECO:0000256" key="17">
    <source>
        <dbReference type="ARBA" id="ARBA00030571"/>
    </source>
</evidence>
<dbReference type="PANTHER" id="PTHR34848">
    <property type="match status" value="1"/>
</dbReference>
<feature type="binding site" evidence="19">
    <location>
        <begin position="49"/>
        <end position="52"/>
    </location>
    <ligand>
        <name>GTP</name>
        <dbReference type="ChEBI" id="CHEBI:37565"/>
    </ligand>
</feature>
<dbReference type="RefSeq" id="WP_125084435.1">
    <property type="nucleotide sequence ID" value="NZ_CP034248.1"/>
</dbReference>
<dbReference type="AlphaFoldDB" id="A0A3S8RZ96"/>
<dbReference type="GO" id="GO:0005524">
    <property type="term" value="F:ATP binding"/>
    <property type="evidence" value="ECO:0007669"/>
    <property type="project" value="UniProtKB-KW"/>
</dbReference>
<dbReference type="Gene3D" id="3.40.50.300">
    <property type="entry name" value="P-loop containing nucleotide triphosphate hydrolases"/>
    <property type="match status" value="1"/>
</dbReference>
<comment type="catalytic activity">
    <reaction evidence="2">
        <text>adenosylcob(III)inamide phosphate + GTP + H(+) = adenosylcob(III)inamide-GDP + diphosphate</text>
        <dbReference type="Rhea" id="RHEA:22712"/>
        <dbReference type="ChEBI" id="CHEBI:15378"/>
        <dbReference type="ChEBI" id="CHEBI:33019"/>
        <dbReference type="ChEBI" id="CHEBI:37565"/>
        <dbReference type="ChEBI" id="CHEBI:58502"/>
        <dbReference type="ChEBI" id="CHEBI:60487"/>
        <dbReference type="EC" id="2.7.7.62"/>
    </reaction>
</comment>
<feature type="binding site" evidence="19">
    <location>
        <position position="101"/>
    </location>
    <ligand>
        <name>GTP</name>
        <dbReference type="ChEBI" id="CHEBI:37565"/>
    </ligand>
</feature>
<comment type="catalytic activity">
    <reaction evidence="3">
        <text>adenosylcob(III)inamide + GTP = adenosylcob(III)inamide phosphate + GDP + H(+)</text>
        <dbReference type="Rhea" id="RHEA:15765"/>
        <dbReference type="ChEBI" id="CHEBI:2480"/>
        <dbReference type="ChEBI" id="CHEBI:15378"/>
        <dbReference type="ChEBI" id="CHEBI:37565"/>
        <dbReference type="ChEBI" id="CHEBI:58189"/>
        <dbReference type="ChEBI" id="CHEBI:58502"/>
        <dbReference type="EC" id="2.7.1.156"/>
    </reaction>
</comment>
<keyword evidence="14" id="KW-0067">ATP-binding</keyword>
<keyword evidence="13 20" id="KW-0418">Kinase</keyword>
<feature type="binding site" evidence="19">
    <location>
        <begin position="32"/>
        <end position="34"/>
    </location>
    <ligand>
        <name>GTP</name>
        <dbReference type="ChEBI" id="CHEBI:37565"/>
    </ligand>
</feature>
<dbReference type="Proteomes" id="UP000273145">
    <property type="component" value="Chromosome"/>
</dbReference>
<reference evidence="20 21" key="1">
    <citation type="submission" date="2018-11" db="EMBL/GenBank/DDBJ databases">
        <title>Genome sequencing of Paenibacillus lentus DSM25539(T).</title>
        <authorList>
            <person name="Kook J.-K."/>
            <person name="Park S.-N."/>
            <person name="Lim Y.K."/>
        </authorList>
    </citation>
    <scope>NUCLEOTIDE SEQUENCE [LARGE SCALE GENOMIC DNA]</scope>
    <source>
        <strain evidence="20 21">DSM 25539</strain>
    </source>
</reference>
<evidence type="ECO:0000256" key="10">
    <source>
        <dbReference type="ARBA" id="ARBA00022573"/>
    </source>
</evidence>
<name>A0A3S8RZ96_9BACL</name>
<dbReference type="OrthoDB" id="9799422at2"/>
<dbReference type="SUPFAM" id="SSF52540">
    <property type="entry name" value="P-loop containing nucleoside triphosphate hydrolases"/>
    <property type="match status" value="1"/>
</dbReference>
<evidence type="ECO:0000256" key="2">
    <source>
        <dbReference type="ARBA" id="ARBA00000711"/>
    </source>
</evidence>
<dbReference type="GO" id="GO:0009236">
    <property type="term" value="P:cobalamin biosynthetic process"/>
    <property type="evidence" value="ECO:0007669"/>
    <property type="project" value="UniProtKB-UniPathway"/>
</dbReference>
<evidence type="ECO:0000256" key="19">
    <source>
        <dbReference type="PIRSR" id="PIRSR006135-2"/>
    </source>
</evidence>
<dbReference type="InterPro" id="IPR003203">
    <property type="entry name" value="CobU/CobP"/>
</dbReference>
<evidence type="ECO:0000256" key="8">
    <source>
        <dbReference type="ARBA" id="ARBA00012016"/>
    </source>
</evidence>
<organism evidence="20 21">
    <name type="scientific">Paenibacillus lentus</name>
    <dbReference type="NCBI Taxonomy" id="1338368"/>
    <lineage>
        <taxon>Bacteria</taxon>
        <taxon>Bacillati</taxon>
        <taxon>Bacillota</taxon>
        <taxon>Bacilli</taxon>
        <taxon>Bacillales</taxon>
        <taxon>Paenibacillaceae</taxon>
        <taxon>Paenibacillus</taxon>
    </lineage>
</organism>
<keyword evidence="20" id="KW-0548">Nucleotidyltransferase</keyword>
<comment type="catalytic activity">
    <reaction evidence="1">
        <text>adenosylcob(III)inamide + ATP = adenosylcob(III)inamide phosphate + ADP + H(+)</text>
        <dbReference type="Rhea" id="RHEA:15769"/>
        <dbReference type="ChEBI" id="CHEBI:2480"/>
        <dbReference type="ChEBI" id="CHEBI:15378"/>
        <dbReference type="ChEBI" id="CHEBI:30616"/>
        <dbReference type="ChEBI" id="CHEBI:58502"/>
        <dbReference type="ChEBI" id="CHEBI:456216"/>
        <dbReference type="EC" id="2.7.1.156"/>
    </reaction>
</comment>
<keyword evidence="11 20" id="KW-0808">Transferase</keyword>
<evidence type="ECO:0000256" key="9">
    <source>
        <dbReference type="ARBA" id="ARBA00012523"/>
    </source>
</evidence>
<evidence type="ECO:0000256" key="6">
    <source>
        <dbReference type="ARBA" id="ARBA00005159"/>
    </source>
</evidence>
<evidence type="ECO:0000256" key="3">
    <source>
        <dbReference type="ARBA" id="ARBA00001522"/>
    </source>
</evidence>
<evidence type="ECO:0000313" key="21">
    <source>
        <dbReference type="Proteomes" id="UP000273145"/>
    </source>
</evidence>
<evidence type="ECO:0000256" key="15">
    <source>
        <dbReference type="ARBA" id="ARBA00023134"/>
    </source>
</evidence>
<dbReference type="Pfam" id="PF02283">
    <property type="entry name" value="CobU"/>
    <property type="match status" value="1"/>
</dbReference>
<dbReference type="GO" id="GO:0043752">
    <property type="term" value="F:adenosylcobinamide kinase activity"/>
    <property type="evidence" value="ECO:0007669"/>
    <property type="project" value="UniProtKB-EC"/>
</dbReference>
<evidence type="ECO:0000256" key="4">
    <source>
        <dbReference type="ARBA" id="ARBA00003889"/>
    </source>
</evidence>
<dbReference type="PIRSF" id="PIRSF006135">
    <property type="entry name" value="CobU"/>
    <property type="match status" value="1"/>
</dbReference>
<feature type="binding site" evidence="19">
    <location>
        <position position="63"/>
    </location>
    <ligand>
        <name>GTP</name>
        <dbReference type="ChEBI" id="CHEBI:37565"/>
    </ligand>
</feature>
<dbReference type="EC" id="2.7.7.62" evidence="9"/>
<evidence type="ECO:0000256" key="1">
    <source>
        <dbReference type="ARBA" id="ARBA00000312"/>
    </source>
</evidence>
<feature type="binding site" evidence="19">
    <location>
        <begin position="7"/>
        <end position="14"/>
    </location>
    <ligand>
        <name>GTP</name>
        <dbReference type="ChEBI" id="CHEBI:37565"/>
    </ligand>
</feature>
<evidence type="ECO:0000256" key="12">
    <source>
        <dbReference type="ARBA" id="ARBA00022741"/>
    </source>
</evidence>
<dbReference type="PANTHER" id="PTHR34848:SF1">
    <property type="entry name" value="BIFUNCTIONAL ADENOSYLCOBALAMIN BIOSYNTHESIS PROTEIN COBU"/>
    <property type="match status" value="1"/>
</dbReference>
<dbReference type="CDD" id="cd00544">
    <property type="entry name" value="CobU"/>
    <property type="match status" value="1"/>
</dbReference>
<keyword evidence="21" id="KW-1185">Reference proteome</keyword>
<gene>
    <name evidence="20" type="ORF">EIM92_20590</name>
</gene>
<keyword evidence="12 19" id="KW-0547">Nucleotide-binding</keyword>
<protein>
    <recommendedName>
        <fullName evidence="16">Adenosylcobinamide kinase</fullName>
        <ecNumber evidence="8">2.7.1.156</ecNumber>
        <ecNumber evidence="9">2.7.7.62</ecNumber>
    </recommendedName>
    <alternativeName>
        <fullName evidence="17">Adenosylcobinamide-phosphate guanylyltransferase</fullName>
    </alternativeName>
</protein>
<dbReference type="KEGG" id="plen:EIM92_20590"/>
<feature type="active site" description="GMP-histidine intermediate" evidence="18">
    <location>
        <position position="48"/>
    </location>
</feature>
<dbReference type="UniPathway" id="UPA00148">
    <property type="reaction ID" value="UER00236"/>
</dbReference>
<evidence type="ECO:0000313" key="20">
    <source>
        <dbReference type="EMBL" id="AZK48276.1"/>
    </source>
</evidence>